<gene>
    <name evidence="16" type="primary">TPP2</name>
</gene>
<dbReference type="Proteomes" id="UP000265100">
    <property type="component" value="Chromosome 1"/>
</dbReference>
<dbReference type="GO" id="GO:0006508">
    <property type="term" value="P:proteolysis"/>
    <property type="evidence" value="ECO:0007669"/>
    <property type="project" value="UniProtKB-KW"/>
</dbReference>
<dbReference type="InterPro" id="IPR015500">
    <property type="entry name" value="Peptidase_S8_subtilisin-rel"/>
</dbReference>
<dbReference type="GO" id="GO:0005829">
    <property type="term" value="C:cytosol"/>
    <property type="evidence" value="ECO:0007669"/>
    <property type="project" value="TreeGrafter"/>
</dbReference>
<dbReference type="PROSITE" id="PS00138">
    <property type="entry name" value="SUBTILASE_SER"/>
    <property type="match status" value="1"/>
</dbReference>
<evidence type="ECO:0000256" key="3">
    <source>
        <dbReference type="ARBA" id="ARBA00012462"/>
    </source>
</evidence>
<keyword evidence="8" id="KW-0720">Serine protease</keyword>
<reference evidence="17" key="2">
    <citation type="submission" date="2023-03" db="EMBL/GenBank/DDBJ databases">
        <authorList>
            <consortium name="Wellcome Sanger Institute Data Sharing"/>
        </authorList>
    </citation>
    <scope>NUCLEOTIDE SEQUENCE [LARGE SCALE GENOMIC DNA]</scope>
</reference>
<feature type="domain" description="Peptidase S8/S53" evidence="11">
    <location>
        <begin position="341"/>
        <end position="424"/>
    </location>
</feature>
<sequence>MAAHSTEEPFPFHGLLPKKETGAASYLTRFPEYDGRGVLIAILDTGVDPGAPGMQVTTEGKPKIVDIIDTTGSGDVNMTTVVEPKDGTITGLSGRTLKILPAWVNPSGKYRIGVKNGYEFFPKALKERVQKERKEKMWDPPHRAALAEVCRKTEEFDLAHPNPSQIEKLQKEELQCQSELLASLEKKYSDPGPVYDCVLWHDGVTWKAVVDTSECGELSQCTVLSSYRESHEYATLGTVEMLNYSVNIYDDGNTLCIVTSGGAHGTHVASIAAGYFPEEPERNGVAPGAQILALKIGDTRLSTMETGTGLIRAMIEVINYKCDLVNYSYGEATHWPNSGTDGALGVSISAPGGAIASVPNWTLRGTQLMNGTSMSSPNACGGIALVLSGLKQNGIHPSAPAVRRALENTALKVDDIEVFAQGHGIIQVEKALDYLTQHASLPTSHLGFSVSVGTQRGIYLRDPAHVLGPTDHGVGIEPIFPENTGNSERINLQLHLALTCAAPWVQCPSHLELMNQCRHINVRIDPVGLREGVHYTEVCGYDTAASTCGPLFRVPITVVIPAKVIDSRSHEVCFTDVHFRPGQIRRHFITVPQGASWAEVTLTSHSGDVSSKFVLHAVHLVKQKAYRANEFYKFSSLLERGSLTEAFPVLSGKVVEFCIARWWASLGDVTVDYTIAFHGLNTSPSPLHIHASEGVTSFEVFSPLRYEEVSPTITLKSWVQPLRPLSSKIKALGMRDVLPDNRQLYEIVLTYSFHQPKSGEVTPSCPMLCELLYESEFDSQLWMLFDQNKRLLGSGDAYPHQYSLKLEKGDYTIRLQVRHEQSSELERLKDLPFVVSHRLSTTLSLDVYETHRAALMAKKKVNSVTLSPGATQPFYVTGLPDDKIPKGTSPGCYLSGSLVVPKSEYGKKADVVPVFYHLIPAPNKTKNGGKEKDKEGEKEKDVKDEFAEAMRDLKIQWMTKLDSSAVYDELMENYADYLALHVQRLHQLDSEKERVKRLKEVVSAADLVISRIDQTALAVYLTMKTDPRPDAASIKSDMEKQKSSLLDALCRKGCALADQLLLPPSSQDGAGAVATGQTVAEEPNISKALMDTFWEVQKWAELTESKVLMFSYKHALVNKMYGRALKYASKMVEEKPSKENMKNSIQLMRHLGWTHCAAFSENWLPVMYPADYTLF</sequence>
<evidence type="ECO:0000313" key="16">
    <source>
        <dbReference type="Ensembl" id="ENSACLP00000049081.1"/>
    </source>
</evidence>
<name>A0AAX7T452_ASTCA</name>
<reference evidence="16" key="4">
    <citation type="submission" date="2025-09" db="UniProtKB">
        <authorList>
            <consortium name="Ensembl"/>
        </authorList>
    </citation>
    <scope>IDENTIFICATION</scope>
</reference>
<feature type="domain" description="Tripeptidyl peptidase II second Ig-like" evidence="12">
    <location>
        <begin position="702"/>
        <end position="888"/>
    </location>
</feature>
<dbReference type="InterPro" id="IPR036852">
    <property type="entry name" value="Peptidase_S8/S53_dom_sf"/>
</dbReference>
<dbReference type="InterPro" id="IPR000209">
    <property type="entry name" value="Peptidase_S8/S53_dom"/>
</dbReference>
<accession>A0AAX7T452</accession>
<dbReference type="InterPro" id="IPR023828">
    <property type="entry name" value="Peptidase_S8_Ser-AS"/>
</dbReference>
<evidence type="ECO:0000256" key="1">
    <source>
        <dbReference type="ARBA" id="ARBA00001910"/>
    </source>
</evidence>
<dbReference type="InterPro" id="IPR022232">
    <property type="entry name" value="TPPII_C_art"/>
</dbReference>
<comment type="similarity">
    <text evidence="2">Belongs to the peptidase S8 family.</text>
</comment>
<proteinExistence type="inferred from homology"/>
<dbReference type="GeneTree" id="ENSGT00390000014623"/>
<dbReference type="PRINTS" id="PR00723">
    <property type="entry name" value="SUBTILISIN"/>
</dbReference>
<evidence type="ECO:0000259" key="15">
    <source>
        <dbReference type="Pfam" id="PF21316"/>
    </source>
</evidence>
<dbReference type="GO" id="GO:0004252">
    <property type="term" value="F:serine-type endopeptidase activity"/>
    <property type="evidence" value="ECO:0007669"/>
    <property type="project" value="InterPro"/>
</dbReference>
<evidence type="ECO:0000256" key="8">
    <source>
        <dbReference type="ARBA" id="ARBA00022825"/>
    </source>
</evidence>
<dbReference type="InterPro" id="IPR046940">
    <property type="entry name" value="TPPII_Ig-like_sf"/>
</dbReference>
<dbReference type="InterPro" id="IPR022229">
    <property type="entry name" value="TPPII_Ig-like-2"/>
</dbReference>
<evidence type="ECO:0000256" key="5">
    <source>
        <dbReference type="ARBA" id="ARBA00022438"/>
    </source>
</evidence>
<dbReference type="Gene3D" id="2.60.40.3170">
    <property type="match status" value="1"/>
</dbReference>
<dbReference type="Pfam" id="PF21316">
    <property type="entry name" value="TPPII_GBD"/>
    <property type="match status" value="1"/>
</dbReference>
<feature type="domain" description="Tripeptidyl-peptidase II first Ig-like" evidence="14">
    <location>
        <begin position="447"/>
        <end position="559"/>
    </location>
</feature>
<organism evidence="16 17">
    <name type="scientific">Astatotilapia calliptera</name>
    <name type="common">Eastern happy</name>
    <name type="synonym">Chromis callipterus</name>
    <dbReference type="NCBI Taxonomy" id="8154"/>
    <lineage>
        <taxon>Eukaryota</taxon>
        <taxon>Metazoa</taxon>
        <taxon>Chordata</taxon>
        <taxon>Craniata</taxon>
        <taxon>Vertebrata</taxon>
        <taxon>Euteleostomi</taxon>
        <taxon>Actinopterygii</taxon>
        <taxon>Neopterygii</taxon>
        <taxon>Teleostei</taxon>
        <taxon>Neoteleostei</taxon>
        <taxon>Acanthomorphata</taxon>
        <taxon>Ovalentaria</taxon>
        <taxon>Cichlomorphae</taxon>
        <taxon>Cichliformes</taxon>
        <taxon>Cichlidae</taxon>
        <taxon>African cichlids</taxon>
        <taxon>Pseudocrenilabrinae</taxon>
        <taxon>Haplochromini</taxon>
        <taxon>Astatotilapia</taxon>
    </lineage>
</organism>
<dbReference type="Gene3D" id="3.40.50.200">
    <property type="entry name" value="Peptidase S8/S53 domain"/>
    <property type="match status" value="2"/>
</dbReference>
<evidence type="ECO:0000256" key="4">
    <source>
        <dbReference type="ARBA" id="ARBA00020244"/>
    </source>
</evidence>
<dbReference type="InterPro" id="IPR048384">
    <property type="entry name" value="TPPII_GBD"/>
</dbReference>
<dbReference type="InterPro" id="IPR048383">
    <property type="entry name" value="TPPII_Ig-like-1"/>
</dbReference>
<dbReference type="PANTHER" id="PTHR43806:SF14">
    <property type="entry name" value="TRIPEPTIDYL-PEPTIDASE 2"/>
    <property type="match status" value="1"/>
</dbReference>
<evidence type="ECO:0000313" key="17">
    <source>
        <dbReference type="Proteomes" id="UP000265100"/>
    </source>
</evidence>
<dbReference type="Pfam" id="PF21223">
    <property type="entry name" value="TPPII_Ig-like-1"/>
    <property type="match status" value="1"/>
</dbReference>
<keyword evidence="17" id="KW-1185">Reference proteome</keyword>
<dbReference type="PROSITE" id="PS00137">
    <property type="entry name" value="SUBTILASE_HIS"/>
    <property type="match status" value="1"/>
</dbReference>
<dbReference type="FunFam" id="3.40.50.200:FF:000009">
    <property type="entry name" value="tripeptidyl-peptidase 2 isoform X1"/>
    <property type="match status" value="1"/>
</dbReference>
<dbReference type="EC" id="3.4.14.10" evidence="3"/>
<protein>
    <recommendedName>
        <fullName evidence="4">Tripeptidyl-peptidase 2</fullName>
        <ecNumber evidence="3">3.4.14.10</ecNumber>
    </recommendedName>
    <alternativeName>
        <fullName evidence="9">Tripeptidyl aminopeptidase</fullName>
    </alternativeName>
    <alternativeName>
        <fullName evidence="10">Tripeptidyl-peptidase II</fullName>
    </alternativeName>
</protein>
<feature type="domain" description="Tripeptidyl peptidase II C-terminal" evidence="13">
    <location>
        <begin position="935"/>
        <end position="994"/>
    </location>
</feature>
<keyword evidence="6" id="KW-0645">Protease</keyword>
<keyword evidence="5" id="KW-0031">Aminopeptidase</keyword>
<dbReference type="Gene3D" id="2.20.25.690">
    <property type="match status" value="1"/>
</dbReference>
<feature type="domain" description="Tripeptidyl-peptidase II galactose-binding" evidence="15">
    <location>
        <begin position="579"/>
        <end position="667"/>
    </location>
</feature>
<evidence type="ECO:0000256" key="6">
    <source>
        <dbReference type="ARBA" id="ARBA00022670"/>
    </source>
</evidence>
<evidence type="ECO:0000259" key="11">
    <source>
        <dbReference type="Pfam" id="PF00082"/>
    </source>
</evidence>
<evidence type="ECO:0000256" key="2">
    <source>
        <dbReference type="ARBA" id="ARBA00011073"/>
    </source>
</evidence>
<evidence type="ECO:0000259" key="13">
    <source>
        <dbReference type="Pfam" id="PF12583"/>
    </source>
</evidence>
<dbReference type="Ensembl" id="ENSACLT00000079798.1">
    <property type="protein sequence ID" value="ENSACLP00000049081.1"/>
    <property type="gene ID" value="ENSACLG00000024212.2"/>
</dbReference>
<dbReference type="AlphaFoldDB" id="A0AAX7T452"/>
<dbReference type="Gene3D" id="1.25.40.710">
    <property type="match status" value="1"/>
</dbReference>
<dbReference type="Pfam" id="PF12580">
    <property type="entry name" value="TPPII"/>
    <property type="match status" value="1"/>
</dbReference>
<dbReference type="SUPFAM" id="SSF52743">
    <property type="entry name" value="Subtilisin-like"/>
    <property type="match status" value="1"/>
</dbReference>
<evidence type="ECO:0000256" key="9">
    <source>
        <dbReference type="ARBA" id="ARBA00032232"/>
    </source>
</evidence>
<keyword evidence="7" id="KW-0378">Hydrolase</keyword>
<evidence type="ECO:0000256" key="7">
    <source>
        <dbReference type="ARBA" id="ARBA00022801"/>
    </source>
</evidence>
<dbReference type="InterPro" id="IPR046939">
    <property type="entry name" value="TPPII_C_sf"/>
</dbReference>
<dbReference type="PANTHER" id="PTHR43806">
    <property type="entry name" value="PEPTIDASE S8"/>
    <property type="match status" value="1"/>
</dbReference>
<dbReference type="FunFam" id="1.25.40.710:FF:000001">
    <property type="entry name" value="Tripeptidyl peptidase 2"/>
    <property type="match status" value="1"/>
</dbReference>
<dbReference type="GO" id="GO:0008240">
    <property type="term" value="F:tripeptidyl-peptidase activity"/>
    <property type="evidence" value="ECO:0007669"/>
    <property type="project" value="UniProtKB-EC"/>
</dbReference>
<dbReference type="Gene3D" id="6.10.250.3080">
    <property type="match status" value="1"/>
</dbReference>
<evidence type="ECO:0000259" key="12">
    <source>
        <dbReference type="Pfam" id="PF12580"/>
    </source>
</evidence>
<reference evidence="16 17" key="1">
    <citation type="submission" date="2018-05" db="EMBL/GenBank/DDBJ databases">
        <authorList>
            <person name="Datahose"/>
        </authorList>
    </citation>
    <scope>NUCLEOTIDE SEQUENCE</scope>
</reference>
<evidence type="ECO:0000256" key="10">
    <source>
        <dbReference type="ARBA" id="ARBA00075739"/>
    </source>
</evidence>
<comment type="catalytic activity">
    <reaction evidence="1">
        <text>Release of an N-terminal tripeptide from a polypeptide.</text>
        <dbReference type="EC" id="3.4.14.10"/>
    </reaction>
</comment>
<evidence type="ECO:0000259" key="14">
    <source>
        <dbReference type="Pfam" id="PF21223"/>
    </source>
</evidence>
<dbReference type="Pfam" id="PF00082">
    <property type="entry name" value="Peptidase_S8"/>
    <property type="match status" value="2"/>
</dbReference>
<dbReference type="GO" id="GO:0004177">
    <property type="term" value="F:aminopeptidase activity"/>
    <property type="evidence" value="ECO:0007669"/>
    <property type="project" value="UniProtKB-KW"/>
</dbReference>
<dbReference type="InterPro" id="IPR050131">
    <property type="entry name" value="Peptidase_S8_subtilisin-like"/>
</dbReference>
<reference evidence="16" key="3">
    <citation type="submission" date="2025-08" db="UniProtKB">
        <authorList>
            <consortium name="Ensembl"/>
        </authorList>
    </citation>
    <scope>IDENTIFICATION</scope>
</reference>
<feature type="domain" description="Peptidase S8/S53" evidence="11">
    <location>
        <begin position="35"/>
        <end position="339"/>
    </location>
</feature>
<dbReference type="Pfam" id="PF12583">
    <property type="entry name" value="TPPII_C"/>
    <property type="match status" value="1"/>
</dbReference>
<dbReference type="InterPro" id="IPR022398">
    <property type="entry name" value="Peptidase_S8_His-AS"/>
</dbReference>
<dbReference type="FunFam" id="2.60.40.3170:FF:000001">
    <property type="entry name" value="Tripeptidyl peptidase 2"/>
    <property type="match status" value="1"/>
</dbReference>